<accession>Q0CVV0</accession>
<sequence>MFEKAALFIQALACIFPLAWRQLRHEMTATVVRRRAAWFGSTPAAERDRTIVIVGASFAGYYAARFLALGLPPCSRYRVIIIEPNSHFQFSWVLPRYCVASGHEHKAFIPYGGHIRGAPEGSVRWVRDRVIDATKTSVKLQESGEIPYDYLVIATGSGAQHGLPSRVNDTDKVSGMKQLQATQKRIKDANRIIIAGGGAAGVELAADAKDQYPEKKVVLVHSRSALMHRFGKCLQDEALKSLQALGVEVILNDRVLYEETDSCTITLGSGRVMECDLFVGYIPTCMSYRWNLADDGALQINCTGQKPLSDAFLRLSPSIVTPSGHIKIKPTLQIADIGLPNIYVCGDVADTKAPNTNAFSATRQGAIVADNILLAVEGKAPRHQYEHMFIDNSIKLTLGLHRAVMHFNLGLSALNFESKVEEELMAAECWTHLGEKPYKDASVDSCVKETEDA</sequence>
<dbReference type="EMBL" id="CH476596">
    <property type="protein sequence ID" value="EAU37146.1"/>
    <property type="molecule type" value="Genomic_DNA"/>
</dbReference>
<dbReference type="PRINTS" id="PR00368">
    <property type="entry name" value="FADPNR"/>
</dbReference>
<dbReference type="AlphaFoldDB" id="Q0CVV0"/>
<evidence type="ECO:0000313" key="3">
    <source>
        <dbReference type="Proteomes" id="UP000007963"/>
    </source>
</evidence>
<dbReference type="GO" id="GO:0050660">
    <property type="term" value="F:flavin adenine dinucleotide binding"/>
    <property type="evidence" value="ECO:0007669"/>
    <property type="project" value="TreeGrafter"/>
</dbReference>
<dbReference type="GO" id="GO:0005737">
    <property type="term" value="C:cytoplasm"/>
    <property type="evidence" value="ECO:0007669"/>
    <property type="project" value="TreeGrafter"/>
</dbReference>
<dbReference type="GO" id="GO:0004174">
    <property type="term" value="F:electron-transferring-flavoprotein dehydrogenase activity"/>
    <property type="evidence" value="ECO:0007669"/>
    <property type="project" value="TreeGrafter"/>
</dbReference>
<protein>
    <recommendedName>
        <fullName evidence="1">FAD/NAD(P)-binding domain-containing protein</fullName>
    </recommendedName>
</protein>
<reference evidence="3" key="1">
    <citation type="submission" date="2005-09" db="EMBL/GenBank/DDBJ databases">
        <title>Annotation of the Aspergillus terreus NIH2624 genome.</title>
        <authorList>
            <person name="Birren B.W."/>
            <person name="Lander E.S."/>
            <person name="Galagan J.E."/>
            <person name="Nusbaum C."/>
            <person name="Devon K."/>
            <person name="Henn M."/>
            <person name="Ma L.-J."/>
            <person name="Jaffe D.B."/>
            <person name="Butler J."/>
            <person name="Alvarez P."/>
            <person name="Gnerre S."/>
            <person name="Grabherr M."/>
            <person name="Kleber M."/>
            <person name="Mauceli E.W."/>
            <person name="Brockman W."/>
            <person name="Rounsley S."/>
            <person name="Young S.K."/>
            <person name="LaButti K."/>
            <person name="Pushparaj V."/>
            <person name="DeCaprio D."/>
            <person name="Crawford M."/>
            <person name="Koehrsen M."/>
            <person name="Engels R."/>
            <person name="Montgomery P."/>
            <person name="Pearson M."/>
            <person name="Howarth C."/>
            <person name="Larson L."/>
            <person name="Luoma S."/>
            <person name="White J."/>
            <person name="Alvarado L."/>
            <person name="Kodira C.D."/>
            <person name="Zeng Q."/>
            <person name="Oleary S."/>
            <person name="Yandava C."/>
            <person name="Denning D.W."/>
            <person name="Nierman W.C."/>
            <person name="Milne T."/>
            <person name="Madden K."/>
        </authorList>
    </citation>
    <scope>NUCLEOTIDE SEQUENCE [LARGE SCALE GENOMIC DNA]</scope>
    <source>
        <strain evidence="3">NIH 2624 / FGSC A1156</strain>
    </source>
</reference>
<dbReference type="HOGENOM" id="CLU_019845_0_0_1"/>
<dbReference type="Pfam" id="PF07992">
    <property type="entry name" value="Pyr_redox_2"/>
    <property type="match status" value="1"/>
</dbReference>
<dbReference type="STRING" id="341663.Q0CVV0"/>
<dbReference type="VEuPathDB" id="FungiDB:ATEG_02184"/>
<dbReference type="Gene3D" id="3.50.50.100">
    <property type="match status" value="1"/>
</dbReference>
<dbReference type="OrthoDB" id="202203at2759"/>
<dbReference type="OMA" id="RENYYHI"/>
<dbReference type="PANTHER" id="PTHR43735:SF5">
    <property type="entry name" value="FAD_NAD(P)-BINDING DOMAIN-CONTAINING PROTEIN"/>
    <property type="match status" value="1"/>
</dbReference>
<gene>
    <name evidence="2" type="ORF">ATEG_02184</name>
</gene>
<dbReference type="Proteomes" id="UP000007963">
    <property type="component" value="Unassembled WGS sequence"/>
</dbReference>
<dbReference type="GeneID" id="4317149"/>
<dbReference type="eggNOG" id="KOG2495">
    <property type="taxonomic scope" value="Eukaryota"/>
</dbReference>
<dbReference type="SUPFAM" id="SSF51905">
    <property type="entry name" value="FAD/NAD(P)-binding domain"/>
    <property type="match status" value="1"/>
</dbReference>
<dbReference type="PANTHER" id="PTHR43735">
    <property type="entry name" value="APOPTOSIS-INDUCING FACTOR 1"/>
    <property type="match status" value="1"/>
</dbReference>
<dbReference type="InterPro" id="IPR036188">
    <property type="entry name" value="FAD/NAD-bd_sf"/>
</dbReference>
<feature type="domain" description="FAD/NAD(P)-binding" evidence="1">
    <location>
        <begin position="50"/>
        <end position="352"/>
    </location>
</feature>
<evidence type="ECO:0000313" key="2">
    <source>
        <dbReference type="EMBL" id="EAU37146.1"/>
    </source>
</evidence>
<dbReference type="RefSeq" id="XP_001211362.1">
    <property type="nucleotide sequence ID" value="XM_001211362.1"/>
</dbReference>
<dbReference type="InterPro" id="IPR023753">
    <property type="entry name" value="FAD/NAD-binding_dom"/>
</dbReference>
<evidence type="ECO:0000259" key="1">
    <source>
        <dbReference type="Pfam" id="PF07992"/>
    </source>
</evidence>
<proteinExistence type="predicted"/>
<organism evidence="2 3">
    <name type="scientific">Aspergillus terreus (strain NIH 2624 / FGSC A1156)</name>
    <dbReference type="NCBI Taxonomy" id="341663"/>
    <lineage>
        <taxon>Eukaryota</taxon>
        <taxon>Fungi</taxon>
        <taxon>Dikarya</taxon>
        <taxon>Ascomycota</taxon>
        <taxon>Pezizomycotina</taxon>
        <taxon>Eurotiomycetes</taxon>
        <taxon>Eurotiomycetidae</taxon>
        <taxon>Eurotiales</taxon>
        <taxon>Aspergillaceae</taxon>
        <taxon>Aspergillus</taxon>
        <taxon>Aspergillus subgen. Circumdati</taxon>
    </lineage>
</organism>
<name>Q0CVV0_ASPTN</name>